<protein>
    <submittedName>
        <fullName evidence="1">Uncharacterized protein</fullName>
    </submittedName>
</protein>
<organism evidence="1 2">
    <name type="scientific">Undibacterium oligocarboniphilum</name>
    <dbReference type="NCBI Taxonomy" id="666702"/>
    <lineage>
        <taxon>Bacteria</taxon>
        <taxon>Pseudomonadati</taxon>
        <taxon>Pseudomonadota</taxon>
        <taxon>Betaproteobacteria</taxon>
        <taxon>Burkholderiales</taxon>
        <taxon>Oxalobacteraceae</taxon>
        <taxon>Undibacterium</taxon>
    </lineage>
</organism>
<dbReference type="Proteomes" id="UP000588051">
    <property type="component" value="Unassembled WGS sequence"/>
</dbReference>
<accession>A0A850QRM4</accession>
<name>A0A850QRM4_9BURK</name>
<keyword evidence="2" id="KW-1185">Reference proteome</keyword>
<gene>
    <name evidence="1" type="ORF">HV832_16755</name>
</gene>
<evidence type="ECO:0000313" key="2">
    <source>
        <dbReference type="Proteomes" id="UP000588051"/>
    </source>
</evidence>
<comment type="caution">
    <text evidence="1">The sequence shown here is derived from an EMBL/GenBank/DDBJ whole genome shotgun (WGS) entry which is preliminary data.</text>
</comment>
<proteinExistence type="predicted"/>
<evidence type="ECO:0000313" key="1">
    <source>
        <dbReference type="EMBL" id="NVO79470.1"/>
    </source>
</evidence>
<reference evidence="1 2" key="1">
    <citation type="submission" date="2020-06" db="EMBL/GenBank/DDBJ databases">
        <authorList>
            <person name="Qiu C."/>
            <person name="Liu Z."/>
        </authorList>
    </citation>
    <scope>NUCLEOTIDE SEQUENCE [LARGE SCALE GENOMIC DNA]</scope>
    <source>
        <strain evidence="1 2">EM 1</strain>
    </source>
</reference>
<dbReference type="EMBL" id="JABXYJ010000016">
    <property type="protein sequence ID" value="NVO79470.1"/>
    <property type="molecule type" value="Genomic_DNA"/>
</dbReference>
<dbReference type="AlphaFoldDB" id="A0A850QRM4"/>
<dbReference type="RefSeq" id="WP_176805183.1">
    <property type="nucleotide sequence ID" value="NZ_JABXYJ010000016.1"/>
</dbReference>
<sequence>MNLFSQNLTSSSHLVAVLRWLILAATLFQGSAFAKPIQIAMNAEMTQPQQLGADCLPCPVCYVIAAPDKMKLIDLSGSNLLFLIKEEEQLRIARLGNPTIQNWPGIALRLRFCCWRN</sequence>